<keyword evidence="2" id="KW-1185">Reference proteome</keyword>
<evidence type="ECO:0000313" key="1">
    <source>
        <dbReference type="EMBL" id="TRW14279.1"/>
    </source>
</evidence>
<dbReference type="OrthoDB" id="7509769at2"/>
<gene>
    <name evidence="1" type="ORF">FMM06_11215</name>
</gene>
<reference evidence="1 2" key="1">
    <citation type="submission" date="2019-07" db="EMBL/GenBank/DDBJ databases">
        <title>Novel species isolated from glacier.</title>
        <authorList>
            <person name="Liu Q."/>
            <person name="Xin Y.-H."/>
        </authorList>
    </citation>
    <scope>NUCLEOTIDE SEQUENCE [LARGE SCALE GENOMIC DNA]</scope>
    <source>
        <strain evidence="1 2">LB1R16</strain>
    </source>
</reference>
<protein>
    <submittedName>
        <fullName evidence="1">Uncharacterized protein</fullName>
    </submittedName>
</protein>
<name>A0A552U7X6_9SPHN</name>
<dbReference type="Proteomes" id="UP000317894">
    <property type="component" value="Unassembled WGS sequence"/>
</dbReference>
<dbReference type="AlphaFoldDB" id="A0A552U7X6"/>
<sequence length="82" mass="8229">MIGNLIRMVAGRAVARQVGGVSAGPLGMAAGAALPFVLKRFGPLGMIGAAVGGYAVKKYLDKRNAGTVAGRPGGTGPDQTRY</sequence>
<organism evidence="1 2">
    <name type="scientific">Glacieibacterium frigidum</name>
    <dbReference type="NCBI Taxonomy" id="2593303"/>
    <lineage>
        <taxon>Bacteria</taxon>
        <taxon>Pseudomonadati</taxon>
        <taxon>Pseudomonadota</taxon>
        <taxon>Alphaproteobacteria</taxon>
        <taxon>Sphingomonadales</taxon>
        <taxon>Sphingosinicellaceae</taxon>
        <taxon>Glacieibacterium</taxon>
    </lineage>
</organism>
<proteinExistence type="predicted"/>
<accession>A0A552U7X6</accession>
<dbReference type="EMBL" id="VJWA01000002">
    <property type="protein sequence ID" value="TRW14279.1"/>
    <property type="molecule type" value="Genomic_DNA"/>
</dbReference>
<evidence type="ECO:0000313" key="2">
    <source>
        <dbReference type="Proteomes" id="UP000317894"/>
    </source>
</evidence>
<dbReference type="RefSeq" id="WP_144237484.1">
    <property type="nucleotide sequence ID" value="NZ_VJWA01000002.1"/>
</dbReference>
<comment type="caution">
    <text evidence="1">The sequence shown here is derived from an EMBL/GenBank/DDBJ whole genome shotgun (WGS) entry which is preliminary data.</text>
</comment>